<feature type="domain" description="NADH:flavin oxidoreductase/NADH oxidase N-terminal" evidence="3">
    <location>
        <begin position="19"/>
        <end position="344"/>
    </location>
</feature>
<keyword evidence="5" id="KW-1185">Reference proteome</keyword>
<gene>
    <name evidence="4" type="ORF">FEE96_19005</name>
</gene>
<keyword evidence="2" id="KW-0560">Oxidoreductase</keyword>
<name>A0ABY2UR62_9RHOB</name>
<evidence type="ECO:0000256" key="1">
    <source>
        <dbReference type="ARBA" id="ARBA00022630"/>
    </source>
</evidence>
<evidence type="ECO:0000313" key="4">
    <source>
        <dbReference type="EMBL" id="TLP58521.1"/>
    </source>
</evidence>
<keyword evidence="1" id="KW-0285">Flavoprotein</keyword>
<evidence type="ECO:0000259" key="3">
    <source>
        <dbReference type="Pfam" id="PF00724"/>
    </source>
</evidence>
<dbReference type="InterPro" id="IPR001155">
    <property type="entry name" value="OxRdtase_FMN_N"/>
</dbReference>
<comment type="caution">
    <text evidence="4">The sequence shown here is derived from an EMBL/GenBank/DDBJ whole genome shotgun (WGS) entry which is preliminary data.</text>
</comment>
<dbReference type="SUPFAM" id="SSF51395">
    <property type="entry name" value="FMN-linked oxidoreductases"/>
    <property type="match status" value="1"/>
</dbReference>
<organism evidence="4 5">
    <name type="scientific">Parasedimentitalea maritima</name>
    <dbReference type="NCBI Taxonomy" id="2578117"/>
    <lineage>
        <taxon>Bacteria</taxon>
        <taxon>Pseudomonadati</taxon>
        <taxon>Pseudomonadota</taxon>
        <taxon>Alphaproteobacteria</taxon>
        <taxon>Rhodobacterales</taxon>
        <taxon>Paracoccaceae</taxon>
        <taxon>Parasedimentitalea</taxon>
    </lineage>
</organism>
<proteinExistence type="predicted"/>
<dbReference type="CDD" id="cd04733">
    <property type="entry name" value="OYE_like_2_FMN"/>
    <property type="match status" value="1"/>
</dbReference>
<dbReference type="EMBL" id="VAUA01000010">
    <property type="protein sequence ID" value="TLP58521.1"/>
    <property type="molecule type" value="Genomic_DNA"/>
</dbReference>
<sequence>MMIEKPRRTTLHTASNNTLFTPLTLPNGRVLKNRIIKSAMSDSLANGQGDPTATQIRLYERWAEGGLAASIIGEVQGDPRYPEKPGNLVLDDGADFAAFRDLARRGSVDGAHLWLQLGHAGALSHLPISRPMGPSAINFPDFRSESMSLAEINAIPEGLANTARRAAELGFGGVQIHAAHGFLLSQFLSPLFNSRTDAYGGPIQARMRLLVETVEAVREAVPTDFVVAVKLNATDQLEGGLTEEEALEVVAGLEGKGVDLLDISGGTYFPGAPSSSERSTEGPYFIGFARAARQLTSIPLMATGGFKRKEEAEAAVRSGDVDAVGLARAFVLDPSLPITWQAGLVAPAFPRFATLPTGGMTAWFTMRMTDLGEDREDRMDRDINSAITEYEKRDELRVELWKNRFAAS</sequence>
<dbReference type="Pfam" id="PF00724">
    <property type="entry name" value="Oxidored_FMN"/>
    <property type="match status" value="1"/>
</dbReference>
<accession>A0ABY2UR62</accession>
<protein>
    <submittedName>
        <fullName evidence="4">NADH:flavin oxidoreductase/NADH oxidase family protein</fullName>
    </submittedName>
</protein>
<dbReference type="Gene3D" id="3.20.20.70">
    <property type="entry name" value="Aldolase class I"/>
    <property type="match status" value="1"/>
</dbReference>
<dbReference type="InterPro" id="IPR051799">
    <property type="entry name" value="NADH_flavin_oxidoreductase"/>
</dbReference>
<dbReference type="PANTHER" id="PTHR43656">
    <property type="entry name" value="BINDING OXIDOREDUCTASE, PUTATIVE (AFU_ORTHOLOGUE AFUA_2G08260)-RELATED"/>
    <property type="match status" value="1"/>
</dbReference>
<dbReference type="InterPro" id="IPR013785">
    <property type="entry name" value="Aldolase_TIM"/>
</dbReference>
<evidence type="ECO:0000313" key="5">
    <source>
        <dbReference type="Proteomes" id="UP000305041"/>
    </source>
</evidence>
<dbReference type="PANTHER" id="PTHR43656:SF2">
    <property type="entry name" value="BINDING OXIDOREDUCTASE, PUTATIVE (AFU_ORTHOLOGUE AFUA_2G08260)-RELATED"/>
    <property type="match status" value="1"/>
</dbReference>
<dbReference type="Proteomes" id="UP000305041">
    <property type="component" value="Unassembled WGS sequence"/>
</dbReference>
<reference evidence="4 5" key="1">
    <citation type="submission" date="2019-05" db="EMBL/GenBank/DDBJ databases">
        <title>Draft genome sequence of Pelagicola sp. DSW4-44.</title>
        <authorList>
            <person name="Oh J."/>
        </authorList>
    </citation>
    <scope>NUCLEOTIDE SEQUENCE [LARGE SCALE GENOMIC DNA]</scope>
    <source>
        <strain evidence="4 5">DSW4-44</strain>
    </source>
</reference>
<evidence type="ECO:0000256" key="2">
    <source>
        <dbReference type="ARBA" id="ARBA00023002"/>
    </source>
</evidence>